<evidence type="ECO:0000256" key="4">
    <source>
        <dbReference type="ARBA" id="ARBA00022989"/>
    </source>
</evidence>
<feature type="transmembrane region" description="Helical" evidence="6">
    <location>
        <begin position="20"/>
        <end position="47"/>
    </location>
</feature>
<reference evidence="7" key="1">
    <citation type="submission" date="2021-01" db="EMBL/GenBank/DDBJ databases">
        <title>Whole genome shotgun sequence of Virgisporangium aliadipatigenens NBRC 105644.</title>
        <authorList>
            <person name="Komaki H."/>
            <person name="Tamura T."/>
        </authorList>
    </citation>
    <scope>NUCLEOTIDE SEQUENCE</scope>
    <source>
        <strain evidence="7">NBRC 105644</strain>
    </source>
</reference>
<feature type="transmembrane region" description="Helical" evidence="6">
    <location>
        <begin position="166"/>
        <end position="191"/>
    </location>
</feature>
<feature type="transmembrane region" description="Helical" evidence="6">
    <location>
        <begin position="198"/>
        <end position="225"/>
    </location>
</feature>
<keyword evidence="3 6" id="KW-0812">Transmembrane</keyword>
<evidence type="ECO:0000256" key="2">
    <source>
        <dbReference type="ARBA" id="ARBA00022475"/>
    </source>
</evidence>
<evidence type="ECO:0000256" key="3">
    <source>
        <dbReference type="ARBA" id="ARBA00022692"/>
    </source>
</evidence>
<keyword evidence="2" id="KW-1003">Cell membrane</keyword>
<evidence type="ECO:0000313" key="7">
    <source>
        <dbReference type="EMBL" id="GIJ47576.1"/>
    </source>
</evidence>
<protein>
    <submittedName>
        <fullName evidence="7">Uncharacterized protein</fullName>
    </submittedName>
</protein>
<organism evidence="7 8">
    <name type="scientific">Virgisporangium aliadipatigenens</name>
    <dbReference type="NCBI Taxonomy" id="741659"/>
    <lineage>
        <taxon>Bacteria</taxon>
        <taxon>Bacillati</taxon>
        <taxon>Actinomycetota</taxon>
        <taxon>Actinomycetes</taxon>
        <taxon>Micromonosporales</taxon>
        <taxon>Micromonosporaceae</taxon>
        <taxon>Virgisporangium</taxon>
    </lineage>
</organism>
<gene>
    <name evidence="7" type="ORF">Val02_44620</name>
</gene>
<keyword evidence="5 6" id="KW-0472">Membrane</keyword>
<comment type="caution">
    <text evidence="7">The sequence shown here is derived from an EMBL/GenBank/DDBJ whole genome shotgun (WGS) entry which is preliminary data.</text>
</comment>
<accession>A0A8J4DRX8</accession>
<comment type="subcellular location">
    <subcellularLocation>
        <location evidence="1">Cell membrane</location>
        <topology evidence="1">Multi-pass membrane protein</topology>
    </subcellularLocation>
</comment>
<dbReference type="EMBL" id="BOPF01000015">
    <property type="protein sequence ID" value="GIJ47576.1"/>
    <property type="molecule type" value="Genomic_DNA"/>
</dbReference>
<evidence type="ECO:0000256" key="5">
    <source>
        <dbReference type="ARBA" id="ARBA00023136"/>
    </source>
</evidence>
<name>A0A8J4DRX8_9ACTN</name>
<evidence type="ECO:0000256" key="6">
    <source>
        <dbReference type="SAM" id="Phobius"/>
    </source>
</evidence>
<feature type="transmembrane region" description="Helical" evidence="6">
    <location>
        <begin position="131"/>
        <end position="154"/>
    </location>
</feature>
<feature type="transmembrane region" description="Helical" evidence="6">
    <location>
        <begin position="245"/>
        <end position="266"/>
    </location>
</feature>
<dbReference type="AlphaFoldDB" id="A0A8J4DRX8"/>
<keyword evidence="8" id="KW-1185">Reference proteome</keyword>
<evidence type="ECO:0000313" key="8">
    <source>
        <dbReference type="Proteomes" id="UP000619260"/>
    </source>
</evidence>
<evidence type="ECO:0000256" key="1">
    <source>
        <dbReference type="ARBA" id="ARBA00004651"/>
    </source>
</evidence>
<dbReference type="Pfam" id="PF03631">
    <property type="entry name" value="Virul_fac_BrkB"/>
    <property type="match status" value="1"/>
</dbReference>
<sequence length="274" mass="28473">MHVIMRVVRAVIGHLRGRDLPLHAAAITFYGGIAVVPAAVLAIRLAALLAGPERFLELTAGPVDAVPSTLGADRAARALVHAGVRLSLVQAVAALVPATLYGEGLRRAFTSFAESAHVRSSGPVRAWRGRILILPVLAAGPGLLLALLLVLPFAANLLRKGGWASVGGVIVSFLIVWIVLSVLLTVVYRLVGPVAPAWWASAAAATITGANLSGFAHGFVLFWAIPVDLGIPFGGFEPVGAVVAIGLWLYLLHTLALVGYVTALMVGRLGPPVE</sequence>
<dbReference type="GO" id="GO:0005886">
    <property type="term" value="C:plasma membrane"/>
    <property type="evidence" value="ECO:0007669"/>
    <property type="project" value="UniProtKB-SubCell"/>
</dbReference>
<keyword evidence="4 6" id="KW-1133">Transmembrane helix</keyword>
<dbReference type="InterPro" id="IPR017039">
    <property type="entry name" value="Virul_fac_BrkB"/>
</dbReference>
<dbReference type="Proteomes" id="UP000619260">
    <property type="component" value="Unassembled WGS sequence"/>
</dbReference>
<proteinExistence type="predicted"/>